<keyword evidence="2" id="KW-0805">Transcription regulation</keyword>
<keyword evidence="4" id="KW-0804">Transcription</keyword>
<dbReference type="SMART" id="SM00353">
    <property type="entry name" value="HLH"/>
    <property type="match status" value="1"/>
</dbReference>
<dbReference type="PROSITE" id="PS50888">
    <property type="entry name" value="BHLH"/>
    <property type="match status" value="1"/>
</dbReference>
<organism evidence="7 8">
    <name type="scientific">Vitis vinifera</name>
    <name type="common">Grape</name>
    <dbReference type="NCBI Taxonomy" id="29760"/>
    <lineage>
        <taxon>Eukaryota</taxon>
        <taxon>Viridiplantae</taxon>
        <taxon>Streptophyta</taxon>
        <taxon>Embryophyta</taxon>
        <taxon>Tracheophyta</taxon>
        <taxon>Spermatophyta</taxon>
        <taxon>Magnoliopsida</taxon>
        <taxon>eudicotyledons</taxon>
        <taxon>Gunneridae</taxon>
        <taxon>Pentapetalae</taxon>
        <taxon>rosids</taxon>
        <taxon>Vitales</taxon>
        <taxon>Vitaceae</taxon>
        <taxon>Viteae</taxon>
        <taxon>Vitis</taxon>
    </lineage>
</organism>
<reference evidence="7 8" key="1">
    <citation type="journal article" date="2018" name="PLoS Genet.">
        <title>Population sequencing reveals clonal diversity and ancestral inbreeding in the grapevine cultivar Chardonnay.</title>
        <authorList>
            <person name="Roach M.J."/>
            <person name="Johnson D.L."/>
            <person name="Bohlmann J."/>
            <person name="van Vuuren H.J."/>
            <person name="Jones S.J."/>
            <person name="Pretorius I.S."/>
            <person name="Schmidt S.A."/>
            <person name="Borneman A.R."/>
        </authorList>
    </citation>
    <scope>NUCLEOTIDE SEQUENCE [LARGE SCALE GENOMIC DNA]</scope>
    <source>
        <strain evidence="8">cv. Chardonnay</strain>
        <tissue evidence="7">Leaf</tissue>
    </source>
</reference>
<comment type="caution">
    <text evidence="7">The sequence shown here is derived from an EMBL/GenBank/DDBJ whole genome shotgun (WGS) entry which is preliminary data.</text>
</comment>
<evidence type="ECO:0000256" key="5">
    <source>
        <dbReference type="ARBA" id="ARBA00023242"/>
    </source>
</evidence>
<dbReference type="GO" id="GO:0010106">
    <property type="term" value="P:cellular response to iron ion starvation"/>
    <property type="evidence" value="ECO:0007669"/>
    <property type="project" value="UniProtKB-ARBA"/>
</dbReference>
<dbReference type="CDD" id="cd18914">
    <property type="entry name" value="bHLH_AtORG2_like"/>
    <property type="match status" value="1"/>
</dbReference>
<evidence type="ECO:0000256" key="3">
    <source>
        <dbReference type="ARBA" id="ARBA00023125"/>
    </source>
</evidence>
<dbReference type="Gene3D" id="4.10.280.10">
    <property type="entry name" value="Helix-loop-helix DNA-binding domain"/>
    <property type="match status" value="1"/>
</dbReference>
<evidence type="ECO:0000313" key="7">
    <source>
        <dbReference type="EMBL" id="RVW34500.1"/>
    </source>
</evidence>
<evidence type="ECO:0000256" key="4">
    <source>
        <dbReference type="ARBA" id="ARBA00023163"/>
    </source>
</evidence>
<dbReference type="SUPFAM" id="SSF47459">
    <property type="entry name" value="HLH, helix-loop-helix DNA-binding domain"/>
    <property type="match status" value="1"/>
</dbReference>
<keyword evidence="3" id="KW-0238">DNA-binding</keyword>
<evidence type="ECO:0000256" key="1">
    <source>
        <dbReference type="ARBA" id="ARBA00004123"/>
    </source>
</evidence>
<dbReference type="GO" id="GO:0006357">
    <property type="term" value="P:regulation of transcription by RNA polymerase II"/>
    <property type="evidence" value="ECO:0007669"/>
    <property type="project" value="InterPro"/>
</dbReference>
<feature type="domain" description="BHLH" evidence="6">
    <location>
        <begin position="65"/>
        <end position="117"/>
    </location>
</feature>
<dbReference type="GO" id="GO:0003700">
    <property type="term" value="F:DNA-binding transcription factor activity"/>
    <property type="evidence" value="ECO:0007669"/>
    <property type="project" value="InterPro"/>
</dbReference>
<dbReference type="PANTHER" id="PTHR13935:SF41">
    <property type="entry name" value="TRANSCRIPTION FACTOR ORG2-RELATED"/>
    <property type="match status" value="1"/>
</dbReference>
<keyword evidence="5" id="KW-0539">Nucleus</keyword>
<evidence type="ECO:0000259" key="6">
    <source>
        <dbReference type="PROSITE" id="PS50888"/>
    </source>
</evidence>
<dbReference type="Proteomes" id="UP000288805">
    <property type="component" value="Unassembled WGS sequence"/>
</dbReference>
<name>A0A438DGB9_VITVI</name>
<dbReference type="InterPro" id="IPR015660">
    <property type="entry name" value="MASH1/Ascl1a-like"/>
</dbReference>
<proteinExistence type="predicted"/>
<dbReference type="Pfam" id="PF00010">
    <property type="entry name" value="HLH"/>
    <property type="match status" value="1"/>
</dbReference>
<protein>
    <submittedName>
        <fullName evidence="7">Transcription factor ORG2</fullName>
    </submittedName>
</protein>
<dbReference type="PANTHER" id="PTHR13935">
    <property type="entry name" value="ACHAETE-SCUTE TRANSCRIPTION FACTOR-RELATED"/>
    <property type="match status" value="1"/>
</dbReference>
<dbReference type="FunFam" id="4.10.280.10:FF:000074">
    <property type="entry name" value="Transcription factor ORG2"/>
    <property type="match status" value="1"/>
</dbReference>
<dbReference type="EMBL" id="QGNW01001639">
    <property type="protein sequence ID" value="RVW34500.1"/>
    <property type="molecule type" value="Genomic_DNA"/>
</dbReference>
<dbReference type="InterPro" id="IPR036638">
    <property type="entry name" value="HLH_DNA-bd_sf"/>
</dbReference>
<sequence>MLAFSPPLFPTLGWPLEDPISHAQNYIYGETETSESFLHLSSSQPQVELNCSTPSTAVSGNPTMVKKLNHNASERDRRKKINSLYSSMRSLLPSADQAKKLSIPSTVSRVLKYIPELQRQVERLIQKKEEFLSKISREGDPIHLESQRNGTLGSSLSAVSARRLSDREIVVQISTFNVHESPLSEVLLNLEEDGLLVINASSFESFGGRVFYNLHLQCPLTRLSNSSSDYLTLKIKTLLRGREEAEIELDVDFKCALEELNTLCLQVEGTQGMECELLSEKLLSLCERREAFP</sequence>
<accession>A0A438DGB9</accession>
<dbReference type="GO" id="GO:0003677">
    <property type="term" value="F:DNA binding"/>
    <property type="evidence" value="ECO:0007669"/>
    <property type="project" value="UniProtKB-KW"/>
</dbReference>
<evidence type="ECO:0000313" key="8">
    <source>
        <dbReference type="Proteomes" id="UP000288805"/>
    </source>
</evidence>
<dbReference type="InterPro" id="IPR011598">
    <property type="entry name" value="bHLH_dom"/>
</dbReference>
<comment type="subcellular location">
    <subcellularLocation>
        <location evidence="1">Nucleus</location>
    </subcellularLocation>
</comment>
<gene>
    <name evidence="7" type="primary">ORG2_3</name>
    <name evidence="7" type="ORF">CK203_109543</name>
</gene>
<dbReference type="AlphaFoldDB" id="A0A438DGB9"/>
<dbReference type="GO" id="GO:0046983">
    <property type="term" value="F:protein dimerization activity"/>
    <property type="evidence" value="ECO:0007669"/>
    <property type="project" value="InterPro"/>
</dbReference>
<evidence type="ECO:0000256" key="2">
    <source>
        <dbReference type="ARBA" id="ARBA00023015"/>
    </source>
</evidence>
<dbReference type="GO" id="GO:0005634">
    <property type="term" value="C:nucleus"/>
    <property type="evidence" value="ECO:0007669"/>
    <property type="project" value="UniProtKB-SubCell"/>
</dbReference>